<name>A0A6A5TFH5_9PLEO</name>
<organism evidence="1 2">
    <name type="scientific">Byssothecium circinans</name>
    <dbReference type="NCBI Taxonomy" id="147558"/>
    <lineage>
        <taxon>Eukaryota</taxon>
        <taxon>Fungi</taxon>
        <taxon>Dikarya</taxon>
        <taxon>Ascomycota</taxon>
        <taxon>Pezizomycotina</taxon>
        <taxon>Dothideomycetes</taxon>
        <taxon>Pleosporomycetidae</taxon>
        <taxon>Pleosporales</taxon>
        <taxon>Massarineae</taxon>
        <taxon>Massarinaceae</taxon>
        <taxon>Byssothecium</taxon>
    </lineage>
</organism>
<evidence type="ECO:0000313" key="2">
    <source>
        <dbReference type="Proteomes" id="UP000800035"/>
    </source>
</evidence>
<reference evidence="1" key="1">
    <citation type="journal article" date="2020" name="Stud. Mycol.">
        <title>101 Dothideomycetes genomes: a test case for predicting lifestyles and emergence of pathogens.</title>
        <authorList>
            <person name="Haridas S."/>
            <person name="Albert R."/>
            <person name="Binder M."/>
            <person name="Bloem J."/>
            <person name="Labutti K."/>
            <person name="Salamov A."/>
            <person name="Andreopoulos B."/>
            <person name="Baker S."/>
            <person name="Barry K."/>
            <person name="Bills G."/>
            <person name="Bluhm B."/>
            <person name="Cannon C."/>
            <person name="Castanera R."/>
            <person name="Culley D."/>
            <person name="Daum C."/>
            <person name="Ezra D."/>
            <person name="Gonzalez J."/>
            <person name="Henrissat B."/>
            <person name="Kuo A."/>
            <person name="Liang C."/>
            <person name="Lipzen A."/>
            <person name="Lutzoni F."/>
            <person name="Magnuson J."/>
            <person name="Mondo S."/>
            <person name="Nolan M."/>
            <person name="Ohm R."/>
            <person name="Pangilinan J."/>
            <person name="Park H.-J."/>
            <person name="Ramirez L."/>
            <person name="Alfaro M."/>
            <person name="Sun H."/>
            <person name="Tritt A."/>
            <person name="Yoshinaga Y."/>
            <person name="Zwiers L.-H."/>
            <person name="Turgeon B."/>
            <person name="Goodwin S."/>
            <person name="Spatafora J."/>
            <person name="Crous P."/>
            <person name="Grigoriev I."/>
        </authorList>
    </citation>
    <scope>NUCLEOTIDE SEQUENCE</scope>
    <source>
        <strain evidence="1">CBS 675.92</strain>
    </source>
</reference>
<evidence type="ECO:0000313" key="1">
    <source>
        <dbReference type="EMBL" id="KAF1951565.1"/>
    </source>
</evidence>
<protein>
    <submittedName>
        <fullName evidence="1">Uncharacterized protein</fullName>
    </submittedName>
</protein>
<dbReference type="Proteomes" id="UP000800035">
    <property type="component" value="Unassembled WGS sequence"/>
</dbReference>
<gene>
    <name evidence="1" type="ORF">CC80DRAFT_203802</name>
</gene>
<sequence>MLHCDCLIVHPDRVACDQTHTSRIKHQNNLKNIIINRALSPHRCYIESFQTLVAAYRRQCWRADRLASLDLTSGGENHHRDLRLHSSRALRSRWVVAHLSRPYLTPRQGRGITNRFSQLRCDFACDNRLADFASCASIRALPHCGGNVGP</sequence>
<dbReference type="EMBL" id="ML977016">
    <property type="protein sequence ID" value="KAF1951565.1"/>
    <property type="molecule type" value="Genomic_DNA"/>
</dbReference>
<keyword evidence="2" id="KW-1185">Reference proteome</keyword>
<accession>A0A6A5TFH5</accession>
<proteinExistence type="predicted"/>
<dbReference type="AlphaFoldDB" id="A0A6A5TFH5"/>